<accession>A0A9Q1I505</accession>
<dbReference type="GO" id="GO:0046872">
    <property type="term" value="F:metal ion binding"/>
    <property type="evidence" value="ECO:0007669"/>
    <property type="project" value="UniProtKB-KW"/>
</dbReference>
<dbReference type="InterPro" id="IPR051005">
    <property type="entry name" value="Pentraxin_domain"/>
</dbReference>
<evidence type="ECO:0000256" key="11">
    <source>
        <dbReference type="SAM" id="SignalP"/>
    </source>
</evidence>
<sequence>MASLIFISLLCATILEQYVSEKPSNSSVTYNAGADLKGQMFSVNRDSWVQLQATGVGTLTSFTVCLRQMSESETNQRFFTLNMNGQFISLVGNVAQMNLTVGGDSDLFNNFFYMYSKNTPWIALCSTWTSSTGMAQVWMDGNPSVRKGLWRNQVFSGQPVLALYGFVGQVTDIHVWSYVLTPSAIASFSKGSVIQQGTVLNWRNVQYSTSGAGRFAAMAEAVEIRNFNELRRKYIHDIAQNLGEAHTLMITLNSNLQAWTERTGELEHLAKVWATFQNRLACVSAVLVDVEEDRTEIGTESESSPPSSDAQTGVSSVVTTS</sequence>
<evidence type="ECO:0000256" key="3">
    <source>
        <dbReference type="ARBA" id="ARBA00022525"/>
    </source>
</evidence>
<evidence type="ECO:0000259" key="12">
    <source>
        <dbReference type="PROSITE" id="PS51828"/>
    </source>
</evidence>
<dbReference type="Proteomes" id="UP001152803">
    <property type="component" value="Unassembled WGS sequence"/>
</dbReference>
<dbReference type="PANTHER" id="PTHR45869:SF7">
    <property type="entry name" value="C-REACTIVE PROTEIN"/>
    <property type="match status" value="1"/>
</dbReference>
<dbReference type="PROSITE" id="PS51828">
    <property type="entry name" value="PTX_2"/>
    <property type="match status" value="1"/>
</dbReference>
<dbReference type="PRINTS" id="PR00895">
    <property type="entry name" value="PENTAXIN"/>
</dbReference>
<dbReference type="AlphaFoldDB" id="A0A9Q1I505"/>
<comment type="subcellular location">
    <subcellularLocation>
        <location evidence="2">Secreted</location>
    </subcellularLocation>
</comment>
<evidence type="ECO:0000256" key="1">
    <source>
        <dbReference type="ARBA" id="ARBA00001913"/>
    </source>
</evidence>
<dbReference type="PANTHER" id="PTHR45869">
    <property type="entry name" value="C-REACTIVE PROTEIN-RELATED"/>
    <property type="match status" value="1"/>
</dbReference>
<dbReference type="EMBL" id="JAFJMO010000003">
    <property type="protein sequence ID" value="KAJ8281893.1"/>
    <property type="molecule type" value="Genomic_DNA"/>
</dbReference>
<dbReference type="SUPFAM" id="SSF49899">
    <property type="entry name" value="Concanavalin A-like lectins/glucanases"/>
    <property type="match status" value="1"/>
</dbReference>
<evidence type="ECO:0000256" key="5">
    <source>
        <dbReference type="ARBA" id="ARBA00022729"/>
    </source>
</evidence>
<evidence type="ECO:0000256" key="8">
    <source>
        <dbReference type="ARBA" id="ARBA00038102"/>
    </source>
</evidence>
<protein>
    <recommendedName>
        <fullName evidence="12">Pentraxin (PTX) domain-containing protein</fullName>
    </recommendedName>
</protein>
<comment type="cofactor">
    <cofactor evidence="1">
        <name>Ca(2+)</name>
        <dbReference type="ChEBI" id="CHEBI:29108"/>
    </cofactor>
</comment>
<feature type="signal peptide" evidence="11">
    <location>
        <begin position="1"/>
        <end position="20"/>
    </location>
</feature>
<gene>
    <name evidence="13" type="ORF">COCON_G00044120</name>
</gene>
<organism evidence="13 14">
    <name type="scientific">Conger conger</name>
    <name type="common">Conger eel</name>
    <name type="synonym">Muraena conger</name>
    <dbReference type="NCBI Taxonomy" id="82655"/>
    <lineage>
        <taxon>Eukaryota</taxon>
        <taxon>Metazoa</taxon>
        <taxon>Chordata</taxon>
        <taxon>Craniata</taxon>
        <taxon>Vertebrata</taxon>
        <taxon>Euteleostomi</taxon>
        <taxon>Actinopterygii</taxon>
        <taxon>Neopterygii</taxon>
        <taxon>Teleostei</taxon>
        <taxon>Anguilliformes</taxon>
        <taxon>Congridae</taxon>
        <taxon>Conger</taxon>
    </lineage>
</organism>
<feature type="region of interest" description="Disordered" evidence="10">
    <location>
        <begin position="294"/>
        <end position="321"/>
    </location>
</feature>
<evidence type="ECO:0000256" key="2">
    <source>
        <dbReference type="ARBA" id="ARBA00004613"/>
    </source>
</evidence>
<dbReference type="GO" id="GO:0005576">
    <property type="term" value="C:extracellular region"/>
    <property type="evidence" value="ECO:0007669"/>
    <property type="project" value="UniProtKB-SubCell"/>
</dbReference>
<evidence type="ECO:0000256" key="9">
    <source>
        <dbReference type="PROSITE-ProRule" id="PRU01172"/>
    </source>
</evidence>
<comment type="caution">
    <text evidence="9">Lacks conserved residue(s) required for the propagation of feature annotation.</text>
</comment>
<feature type="domain" description="Pentraxin (PTX)" evidence="12">
    <location>
        <begin position="34"/>
        <end position="221"/>
    </location>
</feature>
<evidence type="ECO:0000256" key="6">
    <source>
        <dbReference type="ARBA" id="ARBA00022837"/>
    </source>
</evidence>
<keyword evidence="7" id="KW-1015">Disulfide bond</keyword>
<evidence type="ECO:0000313" key="14">
    <source>
        <dbReference type="Proteomes" id="UP001152803"/>
    </source>
</evidence>
<dbReference type="OrthoDB" id="8906875at2759"/>
<feature type="compositionally biased region" description="Polar residues" evidence="10">
    <location>
        <begin position="298"/>
        <end position="321"/>
    </location>
</feature>
<keyword evidence="3" id="KW-0964">Secreted</keyword>
<dbReference type="InterPro" id="IPR013320">
    <property type="entry name" value="ConA-like_dom_sf"/>
</dbReference>
<dbReference type="Pfam" id="PF00354">
    <property type="entry name" value="Pentaxin"/>
    <property type="match status" value="1"/>
</dbReference>
<evidence type="ECO:0000256" key="4">
    <source>
        <dbReference type="ARBA" id="ARBA00022723"/>
    </source>
</evidence>
<dbReference type="SMART" id="SM00159">
    <property type="entry name" value="PTX"/>
    <property type="match status" value="1"/>
</dbReference>
<name>A0A9Q1I505_CONCO</name>
<reference evidence="13" key="1">
    <citation type="journal article" date="2023" name="Science">
        <title>Genome structures resolve the early diversification of teleost fishes.</title>
        <authorList>
            <person name="Parey E."/>
            <person name="Louis A."/>
            <person name="Montfort J."/>
            <person name="Bouchez O."/>
            <person name="Roques C."/>
            <person name="Iampietro C."/>
            <person name="Lluch J."/>
            <person name="Castinel A."/>
            <person name="Donnadieu C."/>
            <person name="Desvignes T."/>
            <person name="Floi Bucao C."/>
            <person name="Jouanno E."/>
            <person name="Wen M."/>
            <person name="Mejri S."/>
            <person name="Dirks R."/>
            <person name="Jansen H."/>
            <person name="Henkel C."/>
            <person name="Chen W.J."/>
            <person name="Zahm M."/>
            <person name="Cabau C."/>
            <person name="Klopp C."/>
            <person name="Thompson A.W."/>
            <person name="Robinson-Rechavi M."/>
            <person name="Braasch I."/>
            <person name="Lecointre G."/>
            <person name="Bobe J."/>
            <person name="Postlethwait J.H."/>
            <person name="Berthelot C."/>
            <person name="Roest Crollius H."/>
            <person name="Guiguen Y."/>
        </authorList>
    </citation>
    <scope>NUCLEOTIDE SEQUENCE</scope>
    <source>
        <strain evidence="13">Concon-B</strain>
    </source>
</reference>
<keyword evidence="4" id="KW-0479">Metal-binding</keyword>
<comment type="similarity">
    <text evidence="8">Belongs to the pentraxin family.</text>
</comment>
<keyword evidence="14" id="KW-1185">Reference proteome</keyword>
<keyword evidence="6" id="KW-0106">Calcium</keyword>
<dbReference type="InterPro" id="IPR001759">
    <property type="entry name" value="PTX_dom"/>
</dbReference>
<comment type="caution">
    <text evidence="13">The sequence shown here is derived from an EMBL/GenBank/DDBJ whole genome shotgun (WGS) entry which is preliminary data.</text>
</comment>
<feature type="chain" id="PRO_5040339285" description="Pentraxin (PTX) domain-containing protein" evidence="11">
    <location>
        <begin position="21"/>
        <end position="321"/>
    </location>
</feature>
<keyword evidence="5 11" id="KW-0732">Signal</keyword>
<evidence type="ECO:0000256" key="7">
    <source>
        <dbReference type="ARBA" id="ARBA00023157"/>
    </source>
</evidence>
<evidence type="ECO:0000313" key="13">
    <source>
        <dbReference type="EMBL" id="KAJ8281893.1"/>
    </source>
</evidence>
<proteinExistence type="inferred from homology"/>
<dbReference type="Gene3D" id="2.60.120.200">
    <property type="match status" value="1"/>
</dbReference>
<evidence type="ECO:0000256" key="10">
    <source>
        <dbReference type="SAM" id="MobiDB-lite"/>
    </source>
</evidence>